<dbReference type="EMBL" id="AP025628">
    <property type="protein sequence ID" value="BDG60889.1"/>
    <property type="molecule type" value="Genomic_DNA"/>
</dbReference>
<evidence type="ECO:0000259" key="4">
    <source>
        <dbReference type="Pfam" id="PF24850"/>
    </source>
</evidence>
<comment type="similarity">
    <text evidence="2">Belongs to the BshC family.</text>
</comment>
<evidence type="ECO:0000259" key="3">
    <source>
        <dbReference type="Pfam" id="PF10079"/>
    </source>
</evidence>
<dbReference type="Proteomes" id="UP001163687">
    <property type="component" value="Chromosome"/>
</dbReference>
<dbReference type="EC" id="6.-.-.-" evidence="2"/>
<evidence type="ECO:0000313" key="6">
    <source>
        <dbReference type="Proteomes" id="UP001163687"/>
    </source>
</evidence>
<feature type="domain" description="Bacillithiol biosynthesis BshC N-terminal Rossmann-like" evidence="3">
    <location>
        <begin position="14"/>
        <end position="381"/>
    </location>
</feature>
<proteinExistence type="inferred from homology"/>
<evidence type="ECO:0000313" key="5">
    <source>
        <dbReference type="EMBL" id="BDG60889.1"/>
    </source>
</evidence>
<evidence type="ECO:0000256" key="1">
    <source>
        <dbReference type="ARBA" id="ARBA00022598"/>
    </source>
</evidence>
<dbReference type="AlphaFoldDB" id="A0AA35GA32"/>
<dbReference type="GO" id="GO:0016874">
    <property type="term" value="F:ligase activity"/>
    <property type="evidence" value="ECO:0007669"/>
    <property type="project" value="UniProtKB-UniRule"/>
</dbReference>
<feature type="domain" description="Bacillithiol biosynthesis BshC C-terminal coiled-coil" evidence="4">
    <location>
        <begin position="384"/>
        <end position="542"/>
    </location>
</feature>
<dbReference type="RefSeq" id="WP_264841576.1">
    <property type="nucleotide sequence ID" value="NZ_AP025628.1"/>
</dbReference>
<name>A0AA35GA32_9FIRM</name>
<organism evidence="5 6">
    <name type="scientific">Caldinitratiruptor microaerophilus</name>
    <dbReference type="NCBI Taxonomy" id="671077"/>
    <lineage>
        <taxon>Bacteria</taxon>
        <taxon>Bacillati</taxon>
        <taxon>Bacillota</taxon>
        <taxon>Clostridia</taxon>
        <taxon>Eubacteriales</taxon>
        <taxon>Symbiobacteriaceae</taxon>
        <taxon>Caldinitratiruptor</taxon>
    </lineage>
</organism>
<dbReference type="HAMAP" id="MF_01867">
    <property type="entry name" value="BshC"/>
    <property type="match status" value="1"/>
</dbReference>
<evidence type="ECO:0000256" key="2">
    <source>
        <dbReference type="HAMAP-Rule" id="MF_01867"/>
    </source>
</evidence>
<dbReference type="PIRSF" id="PIRSF012535">
    <property type="entry name" value="UCP012535"/>
    <property type="match status" value="1"/>
</dbReference>
<keyword evidence="1 2" id="KW-0436">Ligase</keyword>
<comment type="function">
    <text evidence="2">Involved in bacillithiol (BSH) biosynthesis. May catalyze the last step of the pathway, the addition of cysteine to glucosamine malate (GlcN-Mal) to generate BSH.</text>
</comment>
<dbReference type="InterPro" id="IPR055399">
    <property type="entry name" value="CC_BshC"/>
</dbReference>
<dbReference type="Pfam" id="PF10079">
    <property type="entry name" value="Rossmann-like_BshC"/>
    <property type="match status" value="1"/>
</dbReference>
<dbReference type="KEGG" id="cmic:caldi_19790"/>
<reference evidence="5" key="1">
    <citation type="submission" date="2022-03" db="EMBL/GenBank/DDBJ databases">
        <title>Complete genome sequence of Caldinitratiruptor microaerophilus.</title>
        <authorList>
            <person name="Mukaiyama R."/>
            <person name="Nishiyama T."/>
            <person name="Ueda K."/>
        </authorList>
    </citation>
    <scope>NUCLEOTIDE SEQUENCE</scope>
    <source>
        <strain evidence="5">JCM 16183</strain>
    </source>
</reference>
<keyword evidence="6" id="KW-1185">Reference proteome</keyword>
<accession>A0AA35GA32</accession>
<protein>
    <recommendedName>
        <fullName evidence="2">Putative cysteine ligase BshC</fullName>
        <ecNumber evidence="2">6.-.-.-</ecNumber>
    </recommendedName>
</protein>
<dbReference type="NCBIfam" id="TIGR03998">
    <property type="entry name" value="thiol_BshC"/>
    <property type="match status" value="1"/>
</dbReference>
<dbReference type="Pfam" id="PF24850">
    <property type="entry name" value="CC_BshC"/>
    <property type="match status" value="1"/>
</dbReference>
<dbReference type="InterPro" id="IPR011199">
    <property type="entry name" value="Bacillithiol_biosynth_BshC"/>
</dbReference>
<dbReference type="InterPro" id="IPR055398">
    <property type="entry name" value="Rossmann-like_BshC"/>
</dbReference>
<gene>
    <name evidence="2 5" type="primary">bshC</name>
    <name evidence="5" type="ORF">caldi_19790</name>
</gene>
<sequence length="543" mass="60116">MRVEPVPGVALGPAPAVRQYVAGQGPVLERFPYHPFRPESFRERLRYLHATYAADRAALARALVAENARIGAGQAALAAARRLAEPGAVAVVTGQQPGACTGPLYTIYKAVTAIHLARRQEDDLGVPVVPVFWVGSEDHDFQEIAPVEFPAGDGWTRLVLDGQPPRRVSVGHLPAGPAVRDLLDRLEEALPATEFRAGVLARLRQAAGEAADLGDWFARLMAWLFRDTPLVFCNPLWPSVRRLEAPFFALALERYPEVDAALAAGLAAWQRLGFEPTVERQPGAVNLFAYADGERVPLVGEGERIRGRDRPEVGGTVAELRARALADPAAFSTNVVTRPVAQGFLLPDLAYVGGPGEIQYMGVLREVFRVFGRELPPVYPRTSVTLVEPALARYLEKQGIGPRDVFGGLEAKRREVLDREDRIGLGVRFGELREGFYRQYDALVETLVQLDPSLRQVAAENRRQIAFQLDRLQEKAAQALRKRCEVDLRQLDRLSAHLAPHGRLQERHANVVYFLVKYGPDLVTRLVETLPLPEPWQHLAVYL</sequence>